<dbReference type="Gene3D" id="3.90.320.10">
    <property type="match status" value="1"/>
</dbReference>
<dbReference type="EMBL" id="BFBR01000001">
    <property type="protein sequence ID" value="GBF56964.1"/>
    <property type="molecule type" value="Genomic_DNA"/>
</dbReference>
<keyword evidence="3" id="KW-0227">DNA damage</keyword>
<dbReference type="Gene3D" id="3.40.50.300">
    <property type="entry name" value="P-loop containing nucleotide triphosphate hydrolases"/>
    <property type="match status" value="4"/>
</dbReference>
<feature type="domain" description="UvrD-like helicase C-terminal" evidence="17">
    <location>
        <begin position="513"/>
        <end position="805"/>
    </location>
</feature>
<accession>A0A2P2E7D2</accession>
<dbReference type="InterPro" id="IPR027417">
    <property type="entry name" value="P-loop_NTPase"/>
</dbReference>
<evidence type="ECO:0000256" key="4">
    <source>
        <dbReference type="ARBA" id="ARBA00022801"/>
    </source>
</evidence>
<comment type="caution">
    <text evidence="18">The sequence shown here is derived from an EMBL/GenBank/DDBJ whole genome shotgun (WGS) entry which is preliminary data.</text>
</comment>
<feature type="domain" description="UvrD-like helicase ATP-binding" evidence="16">
    <location>
        <begin position="8"/>
        <end position="481"/>
    </location>
</feature>
<gene>
    <name evidence="18" type="primary">addA</name>
    <name evidence="18" type="ORF">PbB2_00621</name>
</gene>
<evidence type="ECO:0000256" key="3">
    <source>
        <dbReference type="ARBA" id="ARBA00022763"/>
    </source>
</evidence>
<dbReference type="InterPro" id="IPR014017">
    <property type="entry name" value="DNA_helicase_UvrD-like_C"/>
</dbReference>
<dbReference type="EC" id="5.6.2.4" evidence="12"/>
<dbReference type="InterPro" id="IPR014151">
    <property type="entry name" value="DNA_helicase_AddA"/>
</dbReference>
<keyword evidence="7 15" id="KW-0067">ATP-binding</keyword>
<evidence type="ECO:0000256" key="7">
    <source>
        <dbReference type="ARBA" id="ARBA00022840"/>
    </source>
</evidence>
<dbReference type="SUPFAM" id="SSF52540">
    <property type="entry name" value="P-loop containing nucleoside triphosphate hydrolases"/>
    <property type="match status" value="1"/>
</dbReference>
<dbReference type="GO" id="GO:0043138">
    <property type="term" value="F:3'-5' DNA helicase activity"/>
    <property type="evidence" value="ECO:0007669"/>
    <property type="project" value="UniProtKB-EC"/>
</dbReference>
<dbReference type="InterPro" id="IPR014016">
    <property type="entry name" value="UvrD-like_ATP-bd"/>
</dbReference>
<feature type="binding site" evidence="15">
    <location>
        <begin position="29"/>
        <end position="36"/>
    </location>
    <ligand>
        <name>ATP</name>
        <dbReference type="ChEBI" id="CHEBI:30616"/>
    </ligand>
</feature>
<dbReference type="GO" id="GO:0003677">
    <property type="term" value="F:DNA binding"/>
    <property type="evidence" value="ECO:0007669"/>
    <property type="project" value="UniProtKB-KW"/>
</dbReference>
<evidence type="ECO:0000256" key="14">
    <source>
        <dbReference type="ARBA" id="ARBA00048988"/>
    </source>
</evidence>
<dbReference type="GO" id="GO:0005829">
    <property type="term" value="C:cytosol"/>
    <property type="evidence" value="ECO:0007669"/>
    <property type="project" value="TreeGrafter"/>
</dbReference>
<dbReference type="InterPro" id="IPR000212">
    <property type="entry name" value="DNA_helicase_UvrD/REP"/>
</dbReference>
<evidence type="ECO:0000256" key="15">
    <source>
        <dbReference type="PROSITE-ProRule" id="PRU00560"/>
    </source>
</evidence>
<evidence type="ECO:0000256" key="6">
    <source>
        <dbReference type="ARBA" id="ARBA00022839"/>
    </source>
</evidence>
<dbReference type="PROSITE" id="PS51217">
    <property type="entry name" value="UVRD_HELICASE_CTER"/>
    <property type="match status" value="1"/>
</dbReference>
<proteinExistence type="predicted"/>
<evidence type="ECO:0000259" key="16">
    <source>
        <dbReference type="PROSITE" id="PS51198"/>
    </source>
</evidence>
<dbReference type="InterPro" id="IPR038726">
    <property type="entry name" value="PDDEXK_AddAB-type"/>
</dbReference>
<dbReference type="GO" id="GO:0004527">
    <property type="term" value="F:exonuclease activity"/>
    <property type="evidence" value="ECO:0007669"/>
    <property type="project" value="UniProtKB-KW"/>
</dbReference>
<evidence type="ECO:0000256" key="2">
    <source>
        <dbReference type="ARBA" id="ARBA00022741"/>
    </source>
</evidence>
<evidence type="ECO:0000256" key="11">
    <source>
        <dbReference type="ARBA" id="ARBA00034617"/>
    </source>
</evidence>
<evidence type="ECO:0000256" key="8">
    <source>
        <dbReference type="ARBA" id="ARBA00023125"/>
    </source>
</evidence>
<dbReference type="AlphaFoldDB" id="A0A2P2E7D2"/>
<dbReference type="Pfam" id="PF12705">
    <property type="entry name" value="PDDEXK_1"/>
    <property type="match status" value="1"/>
</dbReference>
<evidence type="ECO:0000256" key="1">
    <source>
        <dbReference type="ARBA" id="ARBA00022722"/>
    </source>
</evidence>
<evidence type="ECO:0000313" key="19">
    <source>
        <dbReference type="Proteomes" id="UP000245086"/>
    </source>
</evidence>
<keyword evidence="9" id="KW-0234">DNA repair</keyword>
<evidence type="ECO:0000256" key="13">
    <source>
        <dbReference type="ARBA" id="ARBA00034923"/>
    </source>
</evidence>
<dbReference type="GO" id="GO:0033202">
    <property type="term" value="C:DNA helicase complex"/>
    <property type="evidence" value="ECO:0007669"/>
    <property type="project" value="TreeGrafter"/>
</dbReference>
<keyword evidence="6" id="KW-0269">Exonuclease</keyword>
<dbReference type="NCBIfam" id="TIGR02784">
    <property type="entry name" value="addA_alphas"/>
    <property type="match status" value="1"/>
</dbReference>
<reference evidence="18 19" key="1">
    <citation type="journal article" date="2018" name="Genome Announc.">
        <title>Draft Genome Sequence of "Candidatus Phycosocius bacilliformis," an Alphaproteobacterial Ectosymbiont of the Hydrocarbon-Producing Green Alga Botryococcus braunii.</title>
        <authorList>
            <person name="Tanabe Y."/>
            <person name="Yamaguchi H."/>
            <person name="Watanabe M.M."/>
        </authorList>
    </citation>
    <scope>NUCLEOTIDE SEQUENCE [LARGE SCALE GENOMIC DNA]</scope>
    <source>
        <strain evidence="18 19">BOTRYCO-2</strain>
    </source>
</reference>
<dbReference type="InterPro" id="IPR011604">
    <property type="entry name" value="PDDEXK-like_dom_sf"/>
</dbReference>
<dbReference type="Proteomes" id="UP000245086">
    <property type="component" value="Unassembled WGS sequence"/>
</dbReference>
<keyword evidence="10" id="KW-0413">Isomerase</keyword>
<keyword evidence="2 15" id="KW-0547">Nucleotide-binding</keyword>
<keyword evidence="1" id="KW-0540">Nuclease</keyword>
<dbReference type="GO" id="GO:0005524">
    <property type="term" value="F:ATP binding"/>
    <property type="evidence" value="ECO:0007669"/>
    <property type="project" value="UniProtKB-UniRule"/>
</dbReference>
<evidence type="ECO:0000256" key="9">
    <source>
        <dbReference type="ARBA" id="ARBA00023204"/>
    </source>
</evidence>
<organism evidence="18 19">
    <name type="scientific">Candidatus Phycosocius bacilliformis</name>
    <dbReference type="NCBI Taxonomy" id="1445552"/>
    <lineage>
        <taxon>Bacteria</taxon>
        <taxon>Pseudomonadati</taxon>
        <taxon>Pseudomonadota</taxon>
        <taxon>Alphaproteobacteria</taxon>
        <taxon>Caulobacterales</taxon>
        <taxon>Caulobacterales incertae sedis</taxon>
        <taxon>Candidatus Phycosocius</taxon>
    </lineage>
</organism>
<dbReference type="Pfam" id="PF13361">
    <property type="entry name" value="UvrD_C"/>
    <property type="match status" value="1"/>
</dbReference>
<comment type="catalytic activity">
    <reaction evidence="11">
        <text>Couples ATP hydrolysis with the unwinding of duplex DNA by translocating in the 3'-5' direction.</text>
        <dbReference type="EC" id="5.6.2.4"/>
    </reaction>
</comment>
<evidence type="ECO:0000313" key="18">
    <source>
        <dbReference type="EMBL" id="GBF56964.1"/>
    </source>
</evidence>
<keyword evidence="19" id="KW-1185">Reference proteome</keyword>
<keyword evidence="5 15" id="KW-0347">Helicase</keyword>
<dbReference type="Pfam" id="PF00580">
    <property type="entry name" value="UvrD-helicase"/>
    <property type="match status" value="2"/>
</dbReference>
<keyword evidence="4 15" id="KW-0378">Hydrolase</keyword>
<keyword evidence="8" id="KW-0238">DNA-binding</keyword>
<sequence>MSLPSPMLDLTIINQKLAAKPDLSIWASANAGAGKTKVLIDRIARLLLRGSDPARILAVTYTKAAAAEMQTRLYGLLGSWTISPDQALTKALRDLDPELGEIDATYLARARALFAKALETPGGLKIQTIHGFCQTILQRFPLEAGVPPGFTVLEDAAARQLQAHAFERAFTKTPEAFLTLARLTSLDDDRSLILEALANAGATLPTKPDFATIAARLATKLDIDPALPAEAYRDAALNDLDLTSLADAAARLETGVANDKSTAAGLRELIALQDPDARWEAWRGIVRTEKGEPRQRPVSTAFKDDVIVSKVFDPHTGLGGLFTAAEAKICGRRLYDRSLALTQAAYSFQEAWTQIKQEIGALDFDDLLIKTSHLLGAGDGAAAWVLYKLDAGLAHVLIDEAQDTNPQQWDLLEPLFSALEEEATQPPRTRFIVGDEKQSIYSFQGARPERFLDEKAQFEATESPWAMHRASVSFELSFRSCQMVLNAVDTVWTHATLGQVPVLAEAPADAPFERKYAFRTRHIAHRQDYIGAVEFWPKTMPGDKASTPEAWDHPFNIEREDSSRNRLAERIALELKARLANGFAIGGPNGMRAMQAGDVMILVKRRGSFFHQLIKRLKYHKVPVAGADRLKLVEDPAIQDLIALGRFALLPQDDFNTACVLKGAFCGLVDDDDHLFPLAWNRGQTSIWQRLQASTNPDHVAAAAFLHKLLNRAGHLPPYEFFAAILEEPGLGGLTGWRLLIERLGQEAREPVEAFLGRALNHGRQETPTLHGFLSAIETDAADIKREMEQGGEGVRVMTIHAAKGLEAPVVILPDTTSARARDRSPPVFQSDLGCFLWSHSKNEDPPLFSDIRQSQIDADKREDARLLYVAMTRARDLLILCGFHSGKRPSENPAKKDKPKEGAKSWYELFEMALPLLGEGEIRQGHDFDYRLWGRHGDPQSELIHPHRDLAALPAWINQPPPPEKQRARRIAPSALTPDGAEPPTLSPLQPDARTRFLRGRLIHELLQRLPDVPEDQRASRAMARLQREADLDDDARRHMVAETLAVLNDPTFAPLFGPGSRAEAAIVGRGPGLPEDMVVNGTVDRLVVTETEVLVLDFKTNRPPPQSVAGVAQVYINQMAAYQALLRGRWPGKRIRCALVWTDGPRLMELPDQILASALQAIAGLPS</sequence>
<dbReference type="PANTHER" id="PTHR11070:SF2">
    <property type="entry name" value="ATP-DEPENDENT DNA HELICASE SRS2"/>
    <property type="match status" value="1"/>
</dbReference>
<evidence type="ECO:0000256" key="10">
    <source>
        <dbReference type="ARBA" id="ARBA00023235"/>
    </source>
</evidence>
<protein>
    <recommendedName>
        <fullName evidence="12">DNA 3'-5' helicase</fullName>
        <ecNumber evidence="12">5.6.2.4</ecNumber>
    </recommendedName>
    <alternativeName>
        <fullName evidence="13">DNA 3'-5' helicase II</fullName>
    </alternativeName>
</protein>
<dbReference type="GO" id="GO:0000725">
    <property type="term" value="P:recombinational repair"/>
    <property type="evidence" value="ECO:0007669"/>
    <property type="project" value="TreeGrafter"/>
</dbReference>
<dbReference type="PROSITE" id="PS51198">
    <property type="entry name" value="UVRD_HELICASE_ATP_BIND"/>
    <property type="match status" value="1"/>
</dbReference>
<evidence type="ECO:0000256" key="12">
    <source>
        <dbReference type="ARBA" id="ARBA00034808"/>
    </source>
</evidence>
<dbReference type="RefSeq" id="WP_192576135.1">
    <property type="nucleotide sequence ID" value="NZ_BFBR01000001.1"/>
</dbReference>
<name>A0A2P2E7D2_9PROT</name>
<evidence type="ECO:0000259" key="17">
    <source>
        <dbReference type="PROSITE" id="PS51217"/>
    </source>
</evidence>
<evidence type="ECO:0000256" key="5">
    <source>
        <dbReference type="ARBA" id="ARBA00022806"/>
    </source>
</evidence>
<comment type="catalytic activity">
    <reaction evidence="14">
        <text>ATP + H2O = ADP + phosphate + H(+)</text>
        <dbReference type="Rhea" id="RHEA:13065"/>
        <dbReference type="ChEBI" id="CHEBI:15377"/>
        <dbReference type="ChEBI" id="CHEBI:15378"/>
        <dbReference type="ChEBI" id="CHEBI:30616"/>
        <dbReference type="ChEBI" id="CHEBI:43474"/>
        <dbReference type="ChEBI" id="CHEBI:456216"/>
        <dbReference type="EC" id="5.6.2.4"/>
    </reaction>
</comment>
<dbReference type="PANTHER" id="PTHR11070">
    <property type="entry name" value="UVRD / RECB / PCRA DNA HELICASE FAMILY MEMBER"/>
    <property type="match status" value="1"/>
</dbReference>